<keyword evidence="5" id="KW-1185">Reference proteome</keyword>
<name>A0A3M9M533_9MICO</name>
<feature type="transmembrane region" description="Helical" evidence="2">
    <location>
        <begin position="21"/>
        <end position="42"/>
    </location>
</feature>
<dbReference type="InterPro" id="IPR027381">
    <property type="entry name" value="LytR/CpsA/Psr_C"/>
</dbReference>
<dbReference type="AlphaFoldDB" id="A0A3M9M533"/>
<gene>
    <name evidence="4" type="ORF">EFY87_13740</name>
</gene>
<protein>
    <submittedName>
        <fullName evidence="4">LytR family transcriptional regulator</fullName>
    </submittedName>
</protein>
<keyword evidence="2" id="KW-0472">Membrane</keyword>
<dbReference type="Proteomes" id="UP000271678">
    <property type="component" value="Unassembled WGS sequence"/>
</dbReference>
<evidence type="ECO:0000259" key="3">
    <source>
        <dbReference type="Pfam" id="PF13399"/>
    </source>
</evidence>
<dbReference type="OrthoDB" id="4864198at2"/>
<accession>A0A3M9M533</accession>
<evidence type="ECO:0000313" key="4">
    <source>
        <dbReference type="EMBL" id="RNI20650.1"/>
    </source>
</evidence>
<keyword evidence="2" id="KW-0812">Transmembrane</keyword>
<dbReference type="Gene3D" id="3.30.70.2390">
    <property type="match status" value="1"/>
</dbReference>
<evidence type="ECO:0000256" key="2">
    <source>
        <dbReference type="SAM" id="Phobius"/>
    </source>
</evidence>
<sequence length="177" mass="18762">MSYVREDGLAHARRRRQRRSIIVLVVAVLLLFGALFYALAFMRKSTESSPSASSSCAVTTTAPPQSIFTLNVYNASSDSGVAKRTAAALQTHGFTIGTVSNDPYKESLSGVGQIRFGPKGKKDATTYVEKYLHGATLVQDGRTDDSVDVVLGDEAPTIKSAPPAKVSLPPGCSTPTP</sequence>
<feature type="region of interest" description="Disordered" evidence="1">
    <location>
        <begin position="154"/>
        <end position="177"/>
    </location>
</feature>
<proteinExistence type="predicted"/>
<dbReference type="Pfam" id="PF13399">
    <property type="entry name" value="LytR_C"/>
    <property type="match status" value="1"/>
</dbReference>
<comment type="caution">
    <text evidence="4">The sequence shown here is derived from an EMBL/GenBank/DDBJ whole genome shotgun (WGS) entry which is preliminary data.</text>
</comment>
<evidence type="ECO:0000256" key="1">
    <source>
        <dbReference type="SAM" id="MobiDB-lite"/>
    </source>
</evidence>
<dbReference type="EMBL" id="RJJQ01000015">
    <property type="protein sequence ID" value="RNI20650.1"/>
    <property type="molecule type" value="Genomic_DNA"/>
</dbReference>
<feature type="domain" description="LytR/CpsA/Psr regulator C-terminal" evidence="3">
    <location>
        <begin position="69"/>
        <end position="153"/>
    </location>
</feature>
<keyword evidence="2" id="KW-1133">Transmembrane helix</keyword>
<reference evidence="4 5" key="1">
    <citation type="submission" date="2018-11" db="EMBL/GenBank/DDBJ databases">
        <title>Draft genome of Simplicispira Flexivirga sp. BO-16.</title>
        <authorList>
            <person name="Im W.T."/>
        </authorList>
    </citation>
    <scope>NUCLEOTIDE SEQUENCE [LARGE SCALE GENOMIC DNA]</scope>
    <source>
        <strain evidence="4 5">BO-16</strain>
    </source>
</reference>
<dbReference type="RefSeq" id="WP_123272061.1">
    <property type="nucleotide sequence ID" value="NZ_RJJQ01000015.1"/>
</dbReference>
<organism evidence="4 5">
    <name type="scientific">Flexivirga caeni</name>
    <dbReference type="NCBI Taxonomy" id="2294115"/>
    <lineage>
        <taxon>Bacteria</taxon>
        <taxon>Bacillati</taxon>
        <taxon>Actinomycetota</taxon>
        <taxon>Actinomycetes</taxon>
        <taxon>Micrococcales</taxon>
        <taxon>Dermacoccaceae</taxon>
        <taxon>Flexivirga</taxon>
    </lineage>
</organism>
<evidence type="ECO:0000313" key="5">
    <source>
        <dbReference type="Proteomes" id="UP000271678"/>
    </source>
</evidence>